<dbReference type="GO" id="GO:0006302">
    <property type="term" value="P:double-strand break repair"/>
    <property type="evidence" value="ECO:0007669"/>
    <property type="project" value="TreeGrafter"/>
</dbReference>
<protein>
    <recommendedName>
        <fullName evidence="2">DNA repair protein RecO</fullName>
    </recommendedName>
    <alternativeName>
        <fullName evidence="6">Recombination protein O</fullName>
    </alternativeName>
</protein>
<evidence type="ECO:0000256" key="2">
    <source>
        <dbReference type="ARBA" id="ARBA00021310"/>
    </source>
</evidence>
<comment type="similarity">
    <text evidence="1">Belongs to the RecO family.</text>
</comment>
<keyword evidence="3" id="KW-0227">DNA damage</keyword>
<dbReference type="SUPFAM" id="SSF57863">
    <property type="entry name" value="ArfGap/RecO-like zinc finger"/>
    <property type="match status" value="1"/>
</dbReference>
<dbReference type="InterPro" id="IPR012340">
    <property type="entry name" value="NA-bd_OB-fold"/>
</dbReference>
<evidence type="ECO:0000256" key="3">
    <source>
        <dbReference type="ARBA" id="ARBA00022763"/>
    </source>
</evidence>
<dbReference type="GO" id="GO:0006310">
    <property type="term" value="P:DNA recombination"/>
    <property type="evidence" value="ECO:0007669"/>
    <property type="project" value="UniProtKB-KW"/>
</dbReference>
<dbReference type="Pfam" id="PF11967">
    <property type="entry name" value="RecO_N"/>
    <property type="match status" value="1"/>
</dbReference>
<dbReference type="InterPro" id="IPR037278">
    <property type="entry name" value="ARFGAP/RecO"/>
</dbReference>
<dbReference type="InterPro" id="IPR022572">
    <property type="entry name" value="DNA_rep/recomb_RecO_N"/>
</dbReference>
<dbReference type="InterPro" id="IPR042242">
    <property type="entry name" value="RecO_C"/>
</dbReference>
<dbReference type="Gene3D" id="1.20.1440.120">
    <property type="entry name" value="Recombination protein O, C-terminal domain"/>
    <property type="match status" value="1"/>
</dbReference>
<dbReference type="HAMAP" id="MF_00201">
    <property type="entry name" value="RecO"/>
    <property type="match status" value="1"/>
</dbReference>
<evidence type="ECO:0000313" key="8">
    <source>
        <dbReference type="EMBL" id="SVA09356.1"/>
    </source>
</evidence>
<dbReference type="NCBIfam" id="TIGR00613">
    <property type="entry name" value="reco"/>
    <property type="match status" value="1"/>
</dbReference>
<sequence length="227" mass="25469">ARCYTRDFGKLSIIAKGIKTSKTLQSGYLEPMNCLSLNFYYNPKRQLQIFSKAEFNQPLLSLKHDVKKLSYGFAVVELVDRTVTGEEPHAELFHFTEDVLEAMDKSEGHLNRLFWFFEMKLLSLLGFRPHLSNCPHCQGSMESAFFSLGYGELLCGNCSVGTGMQLSQQSVAVLKALKNGSLDNVGDISFGAAERREVGGFLQQYFSFHVEGLSEVRSLRVMESILA</sequence>
<dbReference type="GO" id="GO:0043590">
    <property type="term" value="C:bacterial nucleoid"/>
    <property type="evidence" value="ECO:0007669"/>
    <property type="project" value="TreeGrafter"/>
</dbReference>
<feature type="non-terminal residue" evidence="8">
    <location>
        <position position="1"/>
    </location>
</feature>
<proteinExistence type="inferred from homology"/>
<dbReference type="EMBL" id="UINC01003800">
    <property type="protein sequence ID" value="SVA09356.1"/>
    <property type="molecule type" value="Genomic_DNA"/>
</dbReference>
<feature type="domain" description="DNA replication/recombination mediator RecO N-terminal" evidence="7">
    <location>
        <begin position="2"/>
        <end position="56"/>
    </location>
</feature>
<dbReference type="InterPro" id="IPR003717">
    <property type="entry name" value="RecO"/>
</dbReference>
<dbReference type="AlphaFoldDB" id="A0A381SZH9"/>
<keyword evidence="4" id="KW-0233">DNA recombination</keyword>
<accession>A0A381SZH9</accession>
<reference evidence="8" key="1">
    <citation type="submission" date="2018-05" db="EMBL/GenBank/DDBJ databases">
        <authorList>
            <person name="Lanie J.A."/>
            <person name="Ng W.-L."/>
            <person name="Kazmierczak K.M."/>
            <person name="Andrzejewski T.M."/>
            <person name="Davidsen T.M."/>
            <person name="Wayne K.J."/>
            <person name="Tettelin H."/>
            <person name="Glass J.I."/>
            <person name="Rusch D."/>
            <person name="Podicherti R."/>
            <person name="Tsui H.-C.T."/>
            <person name="Winkler M.E."/>
        </authorList>
    </citation>
    <scope>NUCLEOTIDE SEQUENCE</scope>
</reference>
<evidence type="ECO:0000256" key="4">
    <source>
        <dbReference type="ARBA" id="ARBA00023172"/>
    </source>
</evidence>
<gene>
    <name evidence="8" type="ORF">METZ01_LOCUS62210</name>
</gene>
<evidence type="ECO:0000256" key="1">
    <source>
        <dbReference type="ARBA" id="ARBA00007452"/>
    </source>
</evidence>
<dbReference type="PANTHER" id="PTHR33991:SF1">
    <property type="entry name" value="DNA REPAIR PROTEIN RECO"/>
    <property type="match status" value="1"/>
</dbReference>
<keyword evidence="5" id="KW-0234">DNA repair</keyword>
<dbReference type="Pfam" id="PF02565">
    <property type="entry name" value="RecO_C"/>
    <property type="match status" value="1"/>
</dbReference>
<evidence type="ECO:0000256" key="6">
    <source>
        <dbReference type="ARBA" id="ARBA00033409"/>
    </source>
</evidence>
<evidence type="ECO:0000259" key="7">
    <source>
        <dbReference type="Pfam" id="PF11967"/>
    </source>
</evidence>
<organism evidence="8">
    <name type="scientific">marine metagenome</name>
    <dbReference type="NCBI Taxonomy" id="408172"/>
    <lineage>
        <taxon>unclassified sequences</taxon>
        <taxon>metagenomes</taxon>
        <taxon>ecological metagenomes</taxon>
    </lineage>
</organism>
<evidence type="ECO:0000256" key="5">
    <source>
        <dbReference type="ARBA" id="ARBA00023204"/>
    </source>
</evidence>
<dbReference type="PANTHER" id="PTHR33991">
    <property type="entry name" value="DNA REPAIR PROTEIN RECO"/>
    <property type="match status" value="1"/>
</dbReference>
<name>A0A381SZH9_9ZZZZ</name>
<dbReference type="Gene3D" id="2.40.50.140">
    <property type="entry name" value="Nucleic acid-binding proteins"/>
    <property type="match status" value="1"/>
</dbReference>